<name>A0A371F1T4_MUCPR</name>
<dbReference type="AlphaFoldDB" id="A0A371F1T4"/>
<proteinExistence type="predicted"/>
<gene>
    <name evidence="1" type="ORF">CR513_48292</name>
</gene>
<keyword evidence="2" id="KW-1185">Reference proteome</keyword>
<comment type="caution">
    <text evidence="1">The sequence shown here is derived from an EMBL/GenBank/DDBJ whole genome shotgun (WGS) entry which is preliminary data.</text>
</comment>
<evidence type="ECO:0000313" key="2">
    <source>
        <dbReference type="Proteomes" id="UP000257109"/>
    </source>
</evidence>
<accession>A0A371F1T4</accession>
<dbReference type="OrthoDB" id="1932348at2759"/>
<dbReference type="EMBL" id="QJKJ01010992">
    <property type="protein sequence ID" value="RDX72250.1"/>
    <property type="molecule type" value="Genomic_DNA"/>
</dbReference>
<dbReference type="Proteomes" id="UP000257109">
    <property type="component" value="Unassembled WGS sequence"/>
</dbReference>
<evidence type="ECO:0000313" key="1">
    <source>
        <dbReference type="EMBL" id="RDX72250.1"/>
    </source>
</evidence>
<sequence length="167" mass="19357">MFMFLDLKSHEGTIFFGGSGKGKIIVDGLKYNLLGISQFSDSEYVISFNKDTCIVKKKDDKILFTTQRNENFYRINLKGLSNKKVTCLMSKDNEKCIWHKKLRCTNLKHISKHHKKVLVKILLEISCKIHLLCDAFQKGKRIKSSFKSKNVVFTSFKEIICLDLEEL</sequence>
<protein>
    <recommendedName>
        <fullName evidence="3">GAG-pre-integrase domain-containing protein</fullName>
    </recommendedName>
</protein>
<feature type="non-terminal residue" evidence="1">
    <location>
        <position position="1"/>
    </location>
</feature>
<organism evidence="1 2">
    <name type="scientific">Mucuna pruriens</name>
    <name type="common">Velvet bean</name>
    <name type="synonym">Dolichos pruriens</name>
    <dbReference type="NCBI Taxonomy" id="157652"/>
    <lineage>
        <taxon>Eukaryota</taxon>
        <taxon>Viridiplantae</taxon>
        <taxon>Streptophyta</taxon>
        <taxon>Embryophyta</taxon>
        <taxon>Tracheophyta</taxon>
        <taxon>Spermatophyta</taxon>
        <taxon>Magnoliopsida</taxon>
        <taxon>eudicotyledons</taxon>
        <taxon>Gunneridae</taxon>
        <taxon>Pentapetalae</taxon>
        <taxon>rosids</taxon>
        <taxon>fabids</taxon>
        <taxon>Fabales</taxon>
        <taxon>Fabaceae</taxon>
        <taxon>Papilionoideae</taxon>
        <taxon>50 kb inversion clade</taxon>
        <taxon>NPAAA clade</taxon>
        <taxon>indigoferoid/millettioid clade</taxon>
        <taxon>Phaseoleae</taxon>
        <taxon>Mucuna</taxon>
    </lineage>
</organism>
<evidence type="ECO:0008006" key="3">
    <source>
        <dbReference type="Google" id="ProtNLM"/>
    </source>
</evidence>
<reference evidence="1" key="1">
    <citation type="submission" date="2018-05" db="EMBL/GenBank/DDBJ databases">
        <title>Draft genome of Mucuna pruriens seed.</title>
        <authorList>
            <person name="Nnadi N.E."/>
            <person name="Vos R."/>
            <person name="Hasami M.H."/>
            <person name="Devisetty U.K."/>
            <person name="Aguiy J.C."/>
        </authorList>
    </citation>
    <scope>NUCLEOTIDE SEQUENCE [LARGE SCALE GENOMIC DNA]</scope>
    <source>
        <strain evidence="1">JCA_2017</strain>
    </source>
</reference>